<dbReference type="PANTHER" id="PTHR43471">
    <property type="entry name" value="ABC TRANSPORTER PERMEASE"/>
    <property type="match status" value="1"/>
</dbReference>
<feature type="transmembrane region" description="Helical" evidence="1">
    <location>
        <begin position="20"/>
        <end position="46"/>
    </location>
</feature>
<sequence length="184" mass="20075">MENGTARVLLSKPLRRKHFFLGTLLSDVVAVFLGTALYTGVLIAYAVHLGGGRRAVEIGLVFGVLLFLSLLYYLALGYLLSTLTGGRKALLTSILLAFLLDFAVPIAFMAVFGRSEEFARKALYFPVPEVQYLALASAVSPKKALPPGPLVNLLNHKSNLLLIVIPTLLYLAASWLKFKKADLR</sequence>
<reference evidence="3" key="1">
    <citation type="submission" date="2016-03" db="EMBL/GenBank/DDBJ databases">
        <authorList>
            <person name="Oger P.M."/>
        </authorList>
    </citation>
    <scope>NUCLEOTIDE SEQUENCE [LARGE SCALE GENOMIC DNA]</scope>
    <source>
        <strain evidence="3">OG-1</strain>
    </source>
</reference>
<dbReference type="GO" id="GO:0140359">
    <property type="term" value="F:ABC-type transporter activity"/>
    <property type="evidence" value="ECO:0007669"/>
    <property type="project" value="InterPro"/>
</dbReference>
<proteinExistence type="predicted"/>
<dbReference type="EMBL" id="CP014750">
    <property type="protein sequence ID" value="AMQ18608.1"/>
    <property type="molecule type" value="Genomic_DNA"/>
</dbReference>
<keyword evidence="3" id="KW-1185">Reference proteome</keyword>
<dbReference type="GO" id="GO:0005886">
    <property type="term" value="C:plasma membrane"/>
    <property type="evidence" value="ECO:0007669"/>
    <property type="project" value="UniProtKB-SubCell"/>
</dbReference>
<dbReference type="AlphaFoldDB" id="A0A142CV06"/>
<organism evidence="2 3">
    <name type="scientific">Thermococcus peptonophilus</name>
    <dbReference type="NCBI Taxonomy" id="53952"/>
    <lineage>
        <taxon>Archaea</taxon>
        <taxon>Methanobacteriati</taxon>
        <taxon>Methanobacteriota</taxon>
        <taxon>Thermococci</taxon>
        <taxon>Thermococcales</taxon>
        <taxon>Thermococcaceae</taxon>
        <taxon>Thermococcus</taxon>
    </lineage>
</organism>
<gene>
    <name evidence="2" type="ORF">A0127_05220</name>
</gene>
<name>A0A142CV06_9EURY</name>
<feature type="transmembrane region" description="Helical" evidence="1">
    <location>
        <begin position="160"/>
        <end position="178"/>
    </location>
</feature>
<dbReference type="Pfam" id="PF12679">
    <property type="entry name" value="ABC2_membrane_2"/>
    <property type="match status" value="1"/>
</dbReference>
<accession>A0A142CV06</accession>
<keyword evidence="1" id="KW-0812">Transmembrane</keyword>
<keyword evidence="1" id="KW-0472">Membrane</keyword>
<dbReference type="STRING" id="53952.A0127_05220"/>
<protein>
    <recommendedName>
        <fullName evidence="4">ABC transporter permease</fullName>
    </recommendedName>
</protein>
<evidence type="ECO:0008006" key="4">
    <source>
        <dbReference type="Google" id="ProtNLM"/>
    </source>
</evidence>
<dbReference type="KEGG" id="tpep:A0127_05220"/>
<evidence type="ECO:0000313" key="3">
    <source>
        <dbReference type="Proteomes" id="UP000073604"/>
    </source>
</evidence>
<dbReference type="PANTHER" id="PTHR43471:SF12">
    <property type="entry name" value="HYPOTHETICAL MEMBRANE PROTEIN, CONSERVED"/>
    <property type="match status" value="1"/>
</dbReference>
<dbReference type="Proteomes" id="UP000073604">
    <property type="component" value="Chromosome"/>
</dbReference>
<feature type="transmembrane region" description="Helical" evidence="1">
    <location>
        <begin position="90"/>
        <end position="111"/>
    </location>
</feature>
<keyword evidence="1" id="KW-1133">Transmembrane helix</keyword>
<feature type="transmembrane region" description="Helical" evidence="1">
    <location>
        <begin position="58"/>
        <end position="78"/>
    </location>
</feature>
<evidence type="ECO:0000256" key="1">
    <source>
        <dbReference type="SAM" id="Phobius"/>
    </source>
</evidence>
<evidence type="ECO:0000313" key="2">
    <source>
        <dbReference type="EMBL" id="AMQ18608.1"/>
    </source>
</evidence>